<proteinExistence type="predicted"/>
<feature type="region of interest" description="Disordered" evidence="1">
    <location>
        <begin position="308"/>
        <end position="331"/>
    </location>
</feature>
<dbReference type="HOGENOM" id="CLU_653928_0_0_1"/>
<gene>
    <name evidence="2" type="ORF">CMQ_4279</name>
</gene>
<feature type="region of interest" description="Disordered" evidence="1">
    <location>
        <begin position="163"/>
        <end position="188"/>
    </location>
</feature>
<keyword evidence="3" id="KW-1185">Reference proteome</keyword>
<feature type="compositionally biased region" description="Basic residues" evidence="1">
    <location>
        <begin position="169"/>
        <end position="178"/>
    </location>
</feature>
<feature type="compositionally biased region" description="Low complexity" evidence="1">
    <location>
        <begin position="365"/>
        <end position="398"/>
    </location>
</feature>
<dbReference type="GeneID" id="25977472"/>
<evidence type="ECO:0000313" key="3">
    <source>
        <dbReference type="Proteomes" id="UP000007796"/>
    </source>
</evidence>
<feature type="region of interest" description="Disordered" evidence="1">
    <location>
        <begin position="1"/>
        <end position="38"/>
    </location>
</feature>
<dbReference type="AlphaFoldDB" id="F0XU17"/>
<dbReference type="EMBL" id="GL630006">
    <property type="protein sequence ID" value="EFW98427.1"/>
    <property type="molecule type" value="Genomic_DNA"/>
</dbReference>
<sequence length="420" mass="46636">METLPHWQQLKPPSQKTVPVQPGPRRSRAQRRRSQPVDPIELSRRLHVVFVQQQRTEALAAAGAMNSDNLVSIRTITDTFDRLPSTETAQIELVAKMRILHMSQLSAPEPISSQPSVARHICEPSSSKSAVAANTDPAPLGLSQPYVPQQAAQQFVTTTTVSGPWRSTSLHRQRSHTVPHRENNTVSSVPALSGKDAFSEESDPQGQLPFATQHAFKDSLIFPKGSDKGNKHNRKVLEWVNSTTAVSPEMSKINSRDQKGPSIMSPEQESSNRAKTEGDMEQKIDWSIVPMPVDPQIANEHRVDWTQRDAAASQPHYQQPQEAEPASVRQSKSIWSIRHRLENYSKERHQTNPALGEGFKISTGAPPAQQSSSVLPPSSFSTSSRVKTSPKSLKSPKSAIFSLFKHSNQQEQGERRAEYI</sequence>
<reference evidence="2 3" key="1">
    <citation type="journal article" date="2011" name="Proc. Natl. Acad. Sci. U.S.A.">
        <title>Genome and transcriptome analyses of the mountain pine beetle-fungal symbiont Grosmannia clavigera, a lodgepole pine pathogen.</title>
        <authorList>
            <person name="DiGuistini S."/>
            <person name="Wang Y."/>
            <person name="Liao N.Y."/>
            <person name="Taylor G."/>
            <person name="Tanguay P."/>
            <person name="Feau N."/>
            <person name="Henrissat B."/>
            <person name="Chan S.K."/>
            <person name="Hesse-Orce U."/>
            <person name="Alamouti S.M."/>
            <person name="Tsui C.K.M."/>
            <person name="Docking R.T."/>
            <person name="Levasseur A."/>
            <person name="Haridas S."/>
            <person name="Robertson G."/>
            <person name="Birol I."/>
            <person name="Holt R.A."/>
            <person name="Marra M.A."/>
            <person name="Hamelin R.C."/>
            <person name="Hirst M."/>
            <person name="Jones S.J.M."/>
            <person name="Bohlmann J."/>
            <person name="Breuil C."/>
        </authorList>
    </citation>
    <scope>NUCLEOTIDE SEQUENCE [LARGE SCALE GENOMIC DNA]</scope>
    <source>
        <strain evidence="3">kw1407 / UAMH 11150</strain>
    </source>
</reference>
<dbReference type="InParanoid" id="F0XU17"/>
<feature type="compositionally biased region" description="Basic and acidic residues" evidence="1">
    <location>
        <begin position="270"/>
        <end position="279"/>
    </location>
</feature>
<organism evidence="3">
    <name type="scientific">Grosmannia clavigera (strain kw1407 / UAMH 11150)</name>
    <name type="common">Blue stain fungus</name>
    <name type="synonym">Graphiocladiella clavigera</name>
    <dbReference type="NCBI Taxonomy" id="655863"/>
    <lineage>
        <taxon>Eukaryota</taxon>
        <taxon>Fungi</taxon>
        <taxon>Dikarya</taxon>
        <taxon>Ascomycota</taxon>
        <taxon>Pezizomycotina</taxon>
        <taxon>Sordariomycetes</taxon>
        <taxon>Sordariomycetidae</taxon>
        <taxon>Ophiostomatales</taxon>
        <taxon>Ophiostomataceae</taxon>
        <taxon>Leptographium</taxon>
    </lineage>
</organism>
<dbReference type="Proteomes" id="UP000007796">
    <property type="component" value="Unassembled WGS sequence"/>
</dbReference>
<feature type="region of interest" description="Disordered" evidence="1">
    <location>
        <begin position="245"/>
        <end position="279"/>
    </location>
</feature>
<feature type="compositionally biased region" description="Basic residues" evidence="1">
    <location>
        <begin position="25"/>
        <end position="34"/>
    </location>
</feature>
<accession>F0XU17</accession>
<evidence type="ECO:0000313" key="2">
    <source>
        <dbReference type="EMBL" id="EFW98427.1"/>
    </source>
</evidence>
<protein>
    <submittedName>
        <fullName evidence="2">Uncharacterized protein</fullName>
    </submittedName>
</protein>
<feature type="region of interest" description="Disordered" evidence="1">
    <location>
        <begin position="344"/>
        <end position="420"/>
    </location>
</feature>
<name>F0XU17_GROCL</name>
<dbReference type="eggNOG" id="ENOG502RKY7">
    <property type="taxonomic scope" value="Eukaryota"/>
</dbReference>
<dbReference type="RefSeq" id="XP_014167910.1">
    <property type="nucleotide sequence ID" value="XM_014312435.1"/>
</dbReference>
<evidence type="ECO:0000256" key="1">
    <source>
        <dbReference type="SAM" id="MobiDB-lite"/>
    </source>
</evidence>